<dbReference type="InterPro" id="IPR052761">
    <property type="entry name" value="Fungal_Detox/Toxin_TFs"/>
</dbReference>
<evidence type="ECO:0008006" key="4">
    <source>
        <dbReference type="Google" id="ProtNLM"/>
    </source>
</evidence>
<evidence type="ECO:0000313" key="2">
    <source>
        <dbReference type="EMBL" id="SCO92690.1"/>
    </source>
</evidence>
<evidence type="ECO:0000256" key="1">
    <source>
        <dbReference type="SAM" id="MobiDB-lite"/>
    </source>
</evidence>
<dbReference type="VEuPathDB" id="FungiDB:FOXG_04743"/>
<dbReference type="VEuPathDB" id="FungiDB:FOZG_09154"/>
<gene>
    <name evidence="2" type="ORF">FRV6_16818</name>
</gene>
<proteinExistence type="predicted"/>
<dbReference type="PANTHER" id="PTHR47425:SF2">
    <property type="entry name" value="FARB-RELATED"/>
    <property type="match status" value="1"/>
</dbReference>
<dbReference type="VEuPathDB" id="FungiDB:FOMG_16327"/>
<dbReference type="VEuPathDB" id="FungiDB:HZS61_015077"/>
<sequence length="479" mass="53983">MAGAQCPVSQTSMTNTINSHGQLQLTDAEDPWQNCYLDSLDYNDIAGIAFLEDSGFFIPIEHGRQVQINSLGQQSLSSSSFVVPDATGENPTPKNVEAPAFREPTGLTPNKSETRTKGLVLYSYYQFLTIGNIHTIPYQDVNYLESQGCLHVPNRSILEVFLRSYFMHVHVFLPLIDEGDFWDMFSGSPTTTDGSKTTASLLVLQAMIFSTCNFVPLPTLQELGYHDVSTARTELYRKTKLANWYEAVNTEFPVFKGREPDQQASVVDPINCTVLYTNLMYIYYYTSCITLCNREIFSQISQQAIGSSEIWHEIVRCVLGITECIGALTQYNLMMYLPVTVLACLATPLALYVVTARLSSLDRELALSYLDGWSDIDLVSNQSQLDVLIEAVDSFFPGYTAAQWVKETAKHAANRAQSYNQVLSHSGEEAMRDWVHMLKTHPSEYLRLTWTVDLCISRRKLPESHDFPICLRNKPENLN</sequence>
<dbReference type="VEuPathDB" id="FungiDB:FOC4_g10001293"/>
<protein>
    <recommendedName>
        <fullName evidence="4">Transcription factor domain-containing protein</fullName>
    </recommendedName>
</protein>
<dbReference type="VEuPathDB" id="FungiDB:FOIG_14894"/>
<name>A0A2H3U719_FUSOX</name>
<dbReference type="EMBL" id="FMJY01000012">
    <property type="protein sequence ID" value="SCO92690.1"/>
    <property type="molecule type" value="Genomic_DNA"/>
</dbReference>
<organism evidence="2 3">
    <name type="scientific">Fusarium oxysporum</name>
    <name type="common">Fusarium vascular wilt</name>
    <dbReference type="NCBI Taxonomy" id="5507"/>
    <lineage>
        <taxon>Eukaryota</taxon>
        <taxon>Fungi</taxon>
        <taxon>Dikarya</taxon>
        <taxon>Ascomycota</taxon>
        <taxon>Pezizomycotina</taxon>
        <taxon>Sordariomycetes</taxon>
        <taxon>Hypocreomycetidae</taxon>
        <taxon>Hypocreales</taxon>
        <taxon>Nectriaceae</taxon>
        <taxon>Fusarium</taxon>
        <taxon>Fusarium oxysporum species complex</taxon>
    </lineage>
</organism>
<dbReference type="Proteomes" id="UP000219369">
    <property type="component" value="Unassembled WGS sequence"/>
</dbReference>
<reference evidence="3" key="1">
    <citation type="submission" date="2016-09" db="EMBL/GenBank/DDBJ databases">
        <authorList>
            <person name="Guldener U."/>
        </authorList>
    </citation>
    <scope>NUCLEOTIDE SEQUENCE [LARGE SCALE GENOMIC DNA]</scope>
    <source>
        <strain evidence="3">V64-1</strain>
    </source>
</reference>
<dbReference type="VEuPathDB" id="FungiDB:FOC1_g10003750"/>
<accession>A0A2H3U719</accession>
<evidence type="ECO:0000313" key="3">
    <source>
        <dbReference type="Proteomes" id="UP000219369"/>
    </source>
</evidence>
<dbReference type="CDD" id="cd12148">
    <property type="entry name" value="fungal_TF_MHR"/>
    <property type="match status" value="1"/>
</dbReference>
<dbReference type="OrthoDB" id="5121955at2759"/>
<dbReference type="PANTHER" id="PTHR47425">
    <property type="entry name" value="FARB-RELATED"/>
    <property type="match status" value="1"/>
</dbReference>
<dbReference type="AlphaFoldDB" id="A0A2H3U719"/>
<feature type="region of interest" description="Disordered" evidence="1">
    <location>
        <begin position="82"/>
        <end position="109"/>
    </location>
</feature>